<keyword evidence="1" id="KW-0472">Membrane</keyword>
<dbReference type="Pfam" id="PF14329">
    <property type="entry name" value="DUF4386"/>
    <property type="match status" value="1"/>
</dbReference>
<reference evidence="3" key="1">
    <citation type="submission" date="2009-07" db="EMBL/GenBank/DDBJ databases">
        <title>Complete genome sequence of Zobellia galactanivorans Dsij.</title>
        <authorList>
            <consortium name="Genoscope - CEA"/>
        </authorList>
    </citation>
    <scope>NUCLEOTIDE SEQUENCE [LARGE SCALE GENOMIC DNA]</scope>
    <source>
        <strain evidence="3">DSM 12802 / CCUG 47099 / CIP 106680 / NCIMB 13871 / Dsij</strain>
    </source>
</reference>
<gene>
    <name evidence="2" type="ordered locus">zobellia_3229</name>
</gene>
<feature type="transmembrane region" description="Helical" evidence="1">
    <location>
        <begin position="133"/>
        <end position="150"/>
    </location>
</feature>
<evidence type="ECO:0000256" key="1">
    <source>
        <dbReference type="SAM" id="Phobius"/>
    </source>
</evidence>
<dbReference type="Proteomes" id="UP000008898">
    <property type="component" value="Chromosome"/>
</dbReference>
<keyword evidence="3" id="KW-1185">Reference proteome</keyword>
<organism evidence="2 3">
    <name type="scientific">Zobellia galactanivorans (strain DSM 12802 / CCUG 47099 / CIP 106680 / NCIMB 13871 / Dsij)</name>
    <dbReference type="NCBI Taxonomy" id="63186"/>
    <lineage>
        <taxon>Bacteria</taxon>
        <taxon>Pseudomonadati</taxon>
        <taxon>Bacteroidota</taxon>
        <taxon>Flavobacteriia</taxon>
        <taxon>Flavobacteriales</taxon>
        <taxon>Flavobacteriaceae</taxon>
        <taxon>Zobellia</taxon>
    </lineage>
</organism>
<proteinExistence type="predicted"/>
<feature type="transmembrane region" description="Helical" evidence="1">
    <location>
        <begin position="82"/>
        <end position="105"/>
    </location>
</feature>
<evidence type="ECO:0000313" key="3">
    <source>
        <dbReference type="Proteomes" id="UP000008898"/>
    </source>
</evidence>
<dbReference type="EMBL" id="FP476056">
    <property type="protein sequence ID" value="CAZ97367.1"/>
    <property type="molecule type" value="Genomic_DNA"/>
</dbReference>
<dbReference type="AlphaFoldDB" id="G0L048"/>
<dbReference type="STRING" id="63186.ZOBELLIA_3229"/>
<accession>G0L048</accession>
<feature type="transmembrane region" description="Helical" evidence="1">
    <location>
        <begin position="49"/>
        <end position="70"/>
    </location>
</feature>
<dbReference type="OrthoDB" id="1161162at2"/>
<dbReference type="RefSeq" id="WP_013994561.1">
    <property type="nucleotide sequence ID" value="NC_015844.1"/>
</dbReference>
<protein>
    <submittedName>
        <fullName evidence="2">Conserved hypothetical membrane protein</fullName>
    </submittedName>
</protein>
<dbReference type="HOGENOM" id="CLU_075044_0_0_10"/>
<dbReference type="InterPro" id="IPR025495">
    <property type="entry name" value="DUF4386"/>
</dbReference>
<keyword evidence="1" id="KW-1133">Transmembrane helix</keyword>
<evidence type="ECO:0000313" key="2">
    <source>
        <dbReference type="EMBL" id="CAZ97367.1"/>
    </source>
</evidence>
<feature type="transmembrane region" description="Helical" evidence="1">
    <location>
        <begin position="194"/>
        <end position="213"/>
    </location>
</feature>
<sequence>MEYKQISRIAGVLIFIGIITGILSVVPSVDSEKYLEIVYPNKSKILIGALFQFLLIPIYIGFSLILYPILKQGNNILSIGFVGFRFMAGVFQLIGIILLPSFIILSEKYSTEINFDIKYYETTGQILQLSRDLVNHLGVILATGLGNLFLYRIFYKEKNIPIWLSVWGVIGNILIMAASFLILFQRIKVVSIEYLILTTPLLVQEIILAIWLIKKGLKNPKTSNSNQFNPL</sequence>
<dbReference type="KEGG" id="zga:ZOBELLIA_3229"/>
<keyword evidence="1" id="KW-0812">Transmembrane</keyword>
<feature type="transmembrane region" description="Helical" evidence="1">
    <location>
        <begin position="162"/>
        <end position="182"/>
    </location>
</feature>
<feature type="transmembrane region" description="Helical" evidence="1">
    <location>
        <begin position="9"/>
        <end position="29"/>
    </location>
</feature>
<name>G0L048_ZOBGA</name>
<reference evidence="2 3" key="2">
    <citation type="journal article" date="2012" name="Environ. Microbiol.">
        <title>Characterization of the first alginolytic operons in a marine bacterium: from their emergence in marine Flavobacteriia to their independent transfers to marine Proteobacteria and human gut Bacteroides.</title>
        <authorList>
            <person name="Thomas F."/>
            <person name="Barbeyron T."/>
            <person name="Tonon T."/>
            <person name="Genicot S."/>
            <person name="Czjzek M."/>
            <person name="Michel G."/>
        </authorList>
    </citation>
    <scope>NUCLEOTIDE SEQUENCE [LARGE SCALE GENOMIC DNA]</scope>
    <source>
        <strain evidence="3">DSM 12802 / CCUG 47099 / CIP 106680 / NCIMB 13871 / Dsij</strain>
    </source>
</reference>